<protein>
    <recommendedName>
        <fullName evidence="2">DUF1023 domain-containing protein</fullName>
    </recommendedName>
</protein>
<dbReference type="Gene3D" id="3.40.50.1820">
    <property type="entry name" value="alpha/beta hydrolase"/>
    <property type="match status" value="1"/>
</dbReference>
<accession>A0A136PZN8</accession>
<dbReference type="OrthoDB" id="5969911at2"/>
<dbReference type="RefSeq" id="WP_067359227.1">
    <property type="nucleotide sequence ID" value="NZ_JBIUBN010000012.1"/>
</dbReference>
<dbReference type="Proteomes" id="UP000070620">
    <property type="component" value="Unassembled WGS sequence"/>
</dbReference>
<feature type="region of interest" description="Disordered" evidence="1">
    <location>
        <begin position="439"/>
        <end position="470"/>
    </location>
</feature>
<dbReference type="InterPro" id="IPR010427">
    <property type="entry name" value="DUF1023"/>
</dbReference>
<evidence type="ECO:0000256" key="1">
    <source>
        <dbReference type="SAM" id="MobiDB-lite"/>
    </source>
</evidence>
<sequence>MTDTGEWREFALAKYRPFGGQLIDPAMIPRVTYDVAGLQADAARLRAVGEQVDTTARRVHSRWSRDLPDSYDAPEVTDLVAGTLRPVDKAVDARSDLEGAAAALATLASTVGPLQQRLDSLRADAAAFRSWALSLGPPREWDREVYPARGQSGAEVNKNLANQVGDALNDILQAEAACVSTIVRHTSTAALPPPSEIPRIAGNRGVQAGPPDWRRLALTSGTNLPWGGPQIKEPGEVASLVGGFVTTFVGQPIEFLGGLAGLTFDRVTGTTNQRELHIGWEASTARRTWLGLGALGVMANPSTWLVPGLRQRNRQTWNGLWRGLSASDERNGWRRSGMVLGNIAGLLLPSPSKGIGLTDALQGVATRGSRVASDGGVAAKLGGAAMTVPYRVVSGQWLFADVRLAGRGLGKAVHSGLDRMFGDVPVRPPTAGELANSIAARSSGGENGPPVESRSAGGTARTAVPGPPGGVLDDGHLLGILTRHADDPAALATAVREHFAGLSATDRRDLAFRHSEVVSRLDGVPSDARSWANLARVERDLEALRALEKPDWLERRRLKALEAMTQPIRDPVTREMTQPQVLRYDGRRGRAVVAYGDLARADRHAIFVPGMFNSLNSFPNIKENLEQWADGAALSHSRTATVAWLGYRPPRAFGGLHTRVAESAGQDLNAFIRQFQSEHHKPTVLVAHSYGSLTSRYALQAGDTRFEAVVLIGSPGVGRDIDSLLRLPGMPPPDRVFWANAPWDPISWSGWHAAPQHGVHLDASDGFFHTVAGGFTKGDIGRSIGAVIAGDYARVVEATPPLVRQRVITAFGRGLGFSVREFFDATLRAPGSGRWLETAPRPRSYPHNDPGHNSFQQAWSHLSESRRQALLGSILGQKDPVGMSAYLVRDPAPGADPDPYDVAAAYLLTHPDRAVAEYLRRYPAVIPLADGPPGPPSSRQTP</sequence>
<dbReference type="SUPFAM" id="SSF53474">
    <property type="entry name" value="alpha/beta-Hydrolases"/>
    <property type="match status" value="1"/>
</dbReference>
<dbReference type="AlphaFoldDB" id="A0A136PZN8"/>
<gene>
    <name evidence="3" type="ORF">AWW66_00210</name>
</gene>
<dbReference type="ESTHER" id="9actn-a0a136pzn8">
    <property type="family name" value="Duf_1023"/>
</dbReference>
<evidence type="ECO:0000313" key="3">
    <source>
        <dbReference type="EMBL" id="KXK63915.1"/>
    </source>
</evidence>
<dbReference type="InterPro" id="IPR029058">
    <property type="entry name" value="AB_hydrolase_fold"/>
</dbReference>
<comment type="caution">
    <text evidence="3">The sequence shown here is derived from an EMBL/GenBank/DDBJ whole genome shotgun (WGS) entry which is preliminary data.</text>
</comment>
<name>A0A136PZN8_9ACTN</name>
<feature type="domain" description="DUF1023" evidence="2">
    <location>
        <begin position="587"/>
        <end position="746"/>
    </location>
</feature>
<reference evidence="3 4" key="1">
    <citation type="submission" date="2016-01" db="EMBL/GenBank/DDBJ databases">
        <title>Whole genome sequence and analysis of Micromonospora rosaria DSM 803, which can produce antibacterial substance rosamicin.</title>
        <authorList>
            <person name="Yang H."/>
            <person name="He X."/>
            <person name="Zhu D."/>
        </authorList>
    </citation>
    <scope>NUCLEOTIDE SEQUENCE [LARGE SCALE GENOMIC DNA]</scope>
    <source>
        <strain evidence="3 4">DSM 803</strain>
    </source>
</reference>
<keyword evidence="4" id="KW-1185">Reference proteome</keyword>
<evidence type="ECO:0000259" key="2">
    <source>
        <dbReference type="Pfam" id="PF06259"/>
    </source>
</evidence>
<dbReference type="EMBL" id="LRQV01000001">
    <property type="protein sequence ID" value="KXK63915.1"/>
    <property type="molecule type" value="Genomic_DNA"/>
</dbReference>
<proteinExistence type="predicted"/>
<organism evidence="3 4">
    <name type="scientific">Micromonospora rosaria</name>
    <dbReference type="NCBI Taxonomy" id="47874"/>
    <lineage>
        <taxon>Bacteria</taxon>
        <taxon>Bacillati</taxon>
        <taxon>Actinomycetota</taxon>
        <taxon>Actinomycetes</taxon>
        <taxon>Micromonosporales</taxon>
        <taxon>Micromonosporaceae</taxon>
        <taxon>Micromonospora</taxon>
    </lineage>
</organism>
<dbReference type="Pfam" id="PF06259">
    <property type="entry name" value="Abhydrolase_8"/>
    <property type="match status" value="1"/>
</dbReference>
<evidence type="ECO:0000313" key="4">
    <source>
        <dbReference type="Proteomes" id="UP000070620"/>
    </source>
</evidence>